<dbReference type="Proteomes" id="UP000254889">
    <property type="component" value="Chromosome"/>
</dbReference>
<dbReference type="InterPro" id="IPR046093">
    <property type="entry name" value="DUF6111"/>
</dbReference>
<protein>
    <submittedName>
        <fullName evidence="2">Uncharacterized protein</fullName>
    </submittedName>
</protein>
<proteinExistence type="predicted"/>
<organism evidence="2 3">
    <name type="scientific">Pseudolabrys taiwanensis</name>
    <dbReference type="NCBI Taxonomy" id="331696"/>
    <lineage>
        <taxon>Bacteria</taxon>
        <taxon>Pseudomonadati</taxon>
        <taxon>Pseudomonadota</taxon>
        <taxon>Alphaproteobacteria</taxon>
        <taxon>Hyphomicrobiales</taxon>
        <taxon>Xanthobacteraceae</taxon>
        <taxon>Pseudolabrys</taxon>
    </lineage>
</organism>
<accession>A0A346A2F4</accession>
<evidence type="ECO:0000313" key="2">
    <source>
        <dbReference type="EMBL" id="AXK83351.1"/>
    </source>
</evidence>
<evidence type="ECO:0000313" key="3">
    <source>
        <dbReference type="Proteomes" id="UP000254889"/>
    </source>
</evidence>
<feature type="transmembrane region" description="Helical" evidence="1">
    <location>
        <begin position="38"/>
        <end position="62"/>
    </location>
</feature>
<feature type="transmembrane region" description="Helical" evidence="1">
    <location>
        <begin position="6"/>
        <end position="26"/>
    </location>
</feature>
<reference evidence="2 3" key="1">
    <citation type="submission" date="2018-07" db="EMBL/GenBank/DDBJ databases">
        <authorList>
            <person name="Quirk P.G."/>
            <person name="Krulwich T.A."/>
        </authorList>
    </citation>
    <scope>NUCLEOTIDE SEQUENCE [LARGE SCALE GENOMIC DNA]</scope>
    <source>
        <strain evidence="2 3">CC-BB4</strain>
    </source>
</reference>
<keyword evidence="1" id="KW-0472">Membrane</keyword>
<sequence length="87" mass="9523">MIRPVLTEIVLFVLPFVLYVVFLWATKAGVLHPDSWPVQRIVSLAIVALILVAGSFVFFAHFSGAPVGSTYVPAHIEDGKFVPGQMK</sequence>
<gene>
    <name evidence="2" type="ORF">DW352_24200</name>
</gene>
<dbReference type="EMBL" id="CP031417">
    <property type="protein sequence ID" value="AXK83351.1"/>
    <property type="molecule type" value="Genomic_DNA"/>
</dbReference>
<dbReference type="Pfam" id="PF19606">
    <property type="entry name" value="DUF6111"/>
    <property type="match status" value="1"/>
</dbReference>
<dbReference type="KEGG" id="ptaw:DW352_24200"/>
<keyword evidence="1" id="KW-1133">Transmembrane helix</keyword>
<evidence type="ECO:0000256" key="1">
    <source>
        <dbReference type="SAM" id="Phobius"/>
    </source>
</evidence>
<keyword evidence="1" id="KW-0812">Transmembrane</keyword>
<keyword evidence="3" id="KW-1185">Reference proteome</keyword>
<dbReference type="AlphaFoldDB" id="A0A346A2F4"/>
<dbReference type="RefSeq" id="WP_115693730.1">
    <property type="nucleotide sequence ID" value="NZ_CP031417.1"/>
</dbReference>
<name>A0A346A2F4_9HYPH</name>
<dbReference type="OrthoDB" id="7366326at2"/>